<accession>A0A4C1UUG4</accession>
<keyword evidence="4" id="KW-0238">DNA-binding</keyword>
<protein>
    <submittedName>
        <fullName evidence="4">Homeobox protein invected</fullName>
    </submittedName>
</protein>
<evidence type="ECO:0000256" key="1">
    <source>
        <dbReference type="ARBA" id="ARBA00004123"/>
    </source>
</evidence>
<organism evidence="4 5">
    <name type="scientific">Eumeta variegata</name>
    <name type="common">Bagworm moth</name>
    <name type="synonym">Eumeta japonica</name>
    <dbReference type="NCBI Taxonomy" id="151549"/>
    <lineage>
        <taxon>Eukaryota</taxon>
        <taxon>Metazoa</taxon>
        <taxon>Ecdysozoa</taxon>
        <taxon>Arthropoda</taxon>
        <taxon>Hexapoda</taxon>
        <taxon>Insecta</taxon>
        <taxon>Pterygota</taxon>
        <taxon>Neoptera</taxon>
        <taxon>Endopterygota</taxon>
        <taxon>Lepidoptera</taxon>
        <taxon>Glossata</taxon>
        <taxon>Ditrysia</taxon>
        <taxon>Tineoidea</taxon>
        <taxon>Psychidae</taxon>
        <taxon>Oiketicinae</taxon>
        <taxon>Eumeta</taxon>
    </lineage>
</organism>
<feature type="compositionally biased region" description="Polar residues" evidence="3">
    <location>
        <begin position="156"/>
        <end position="176"/>
    </location>
</feature>
<dbReference type="EMBL" id="BGZK01000226">
    <property type="protein sequence ID" value="GBP29939.1"/>
    <property type="molecule type" value="Genomic_DNA"/>
</dbReference>
<feature type="region of interest" description="Disordered" evidence="3">
    <location>
        <begin position="152"/>
        <end position="183"/>
    </location>
</feature>
<evidence type="ECO:0000313" key="5">
    <source>
        <dbReference type="Proteomes" id="UP000299102"/>
    </source>
</evidence>
<feature type="compositionally biased region" description="Polar residues" evidence="3">
    <location>
        <begin position="116"/>
        <end position="128"/>
    </location>
</feature>
<feature type="compositionally biased region" description="Polar residues" evidence="3">
    <location>
        <begin position="66"/>
        <end position="86"/>
    </location>
</feature>
<proteinExistence type="predicted"/>
<feature type="region of interest" description="Disordered" evidence="3">
    <location>
        <begin position="1"/>
        <end position="129"/>
    </location>
</feature>
<dbReference type="GO" id="GO:0005634">
    <property type="term" value="C:nucleus"/>
    <property type="evidence" value="ECO:0007669"/>
    <property type="project" value="UniProtKB-SubCell"/>
</dbReference>
<feature type="compositionally biased region" description="Basic and acidic residues" evidence="3">
    <location>
        <begin position="30"/>
        <end position="46"/>
    </location>
</feature>
<dbReference type="GO" id="GO:0000981">
    <property type="term" value="F:DNA-binding transcription factor activity, RNA polymerase II-specific"/>
    <property type="evidence" value="ECO:0007669"/>
    <property type="project" value="TreeGrafter"/>
</dbReference>
<keyword evidence="4" id="KW-0371">Homeobox</keyword>
<evidence type="ECO:0000256" key="3">
    <source>
        <dbReference type="SAM" id="MobiDB-lite"/>
    </source>
</evidence>
<dbReference type="PANTHER" id="PTHR24341:SF6">
    <property type="entry name" value="HOMEOBOX PROTEIN INVECTED"/>
    <property type="match status" value="1"/>
</dbReference>
<dbReference type="OrthoDB" id="6159439at2759"/>
<comment type="caution">
    <text evidence="4">The sequence shown here is derived from an EMBL/GenBank/DDBJ whole genome shotgun (WGS) entry which is preliminary data.</text>
</comment>
<keyword evidence="5" id="KW-1185">Reference proteome</keyword>
<dbReference type="GO" id="GO:0030182">
    <property type="term" value="P:neuron differentiation"/>
    <property type="evidence" value="ECO:0007669"/>
    <property type="project" value="TreeGrafter"/>
</dbReference>
<comment type="subcellular location">
    <subcellularLocation>
        <location evidence="1">Nucleus</location>
    </subcellularLocation>
</comment>
<keyword evidence="2" id="KW-0539">Nucleus</keyword>
<evidence type="ECO:0000256" key="2">
    <source>
        <dbReference type="ARBA" id="ARBA00023242"/>
    </source>
</evidence>
<sequence>MAAVSSVVHTQSPERIKIQEQCEEEIFSPTRKEQDDDNAIKTEQNRMHISPFSIQNVLKKERDSSSPEANENVFSTEKLLQNTPNYETERKLDYPEPEASPGNDSPEPISPGLINSPESPDNAYSNPDSVRAEINVDDDISCCSGDTVLSVGNEAPVSSYNSPEESTSKSNSNSPGASAPGLTSFKHIQTHLNAISQLSQNLNIAQPLLLRPSPVTPNPLMFLNQSHLLFQNPLINHDGLKHVNQPRVTPSVPNSTSPTNLNFPLNQFGVRNLKGNSINQSTSFENYKNTRSFDENRRINFTTSKSSVDNDNDESRDLIINQNCLKFSIDNILKADFGRRITDPLNKRKIQKKIEVKSKEIANKDSESRLPEIAKVAEKNSAIDLSKNEEGASGNSNSNLGSEGPMVWPAWVYCTRYSDRPSSVQRIKLYCSELPANDAMRMFSAPRPFLLLPRFPISRHCDDFVTNFTAAELPTFYCTVLNK</sequence>
<evidence type="ECO:0000313" key="4">
    <source>
        <dbReference type="EMBL" id="GBP29939.1"/>
    </source>
</evidence>
<dbReference type="AlphaFoldDB" id="A0A4C1UUG4"/>
<dbReference type="Proteomes" id="UP000299102">
    <property type="component" value="Unassembled WGS sequence"/>
</dbReference>
<gene>
    <name evidence="4" type="primary">INV</name>
    <name evidence="4" type="ORF">EVAR_18419_1</name>
</gene>
<dbReference type="PANTHER" id="PTHR24341">
    <property type="entry name" value="HOMEOBOX PROTEIN ENGRAILED"/>
    <property type="match status" value="1"/>
</dbReference>
<dbReference type="InterPro" id="IPR050720">
    <property type="entry name" value="Engrailed_Homeobox_TFs"/>
</dbReference>
<name>A0A4C1UUG4_EUMVA</name>
<dbReference type="GO" id="GO:0000978">
    <property type="term" value="F:RNA polymerase II cis-regulatory region sequence-specific DNA binding"/>
    <property type="evidence" value="ECO:0007669"/>
    <property type="project" value="TreeGrafter"/>
</dbReference>
<dbReference type="STRING" id="151549.A0A4C1UUG4"/>
<reference evidence="4 5" key="1">
    <citation type="journal article" date="2019" name="Commun. Biol.">
        <title>The bagworm genome reveals a unique fibroin gene that provides high tensile strength.</title>
        <authorList>
            <person name="Kono N."/>
            <person name="Nakamura H."/>
            <person name="Ohtoshi R."/>
            <person name="Tomita M."/>
            <person name="Numata K."/>
            <person name="Arakawa K."/>
        </authorList>
    </citation>
    <scope>NUCLEOTIDE SEQUENCE [LARGE SCALE GENOMIC DNA]</scope>
</reference>